<dbReference type="AlphaFoldDB" id="A0A915I3C2"/>
<keyword evidence="2" id="KW-1133">Transmembrane helix</keyword>
<organism evidence="3 4">
    <name type="scientific">Romanomermis culicivorax</name>
    <name type="common">Nematode worm</name>
    <dbReference type="NCBI Taxonomy" id="13658"/>
    <lineage>
        <taxon>Eukaryota</taxon>
        <taxon>Metazoa</taxon>
        <taxon>Ecdysozoa</taxon>
        <taxon>Nematoda</taxon>
        <taxon>Enoplea</taxon>
        <taxon>Dorylaimia</taxon>
        <taxon>Mermithida</taxon>
        <taxon>Mermithoidea</taxon>
        <taxon>Mermithidae</taxon>
        <taxon>Romanomermis</taxon>
    </lineage>
</organism>
<dbReference type="Proteomes" id="UP000887565">
    <property type="component" value="Unplaced"/>
</dbReference>
<evidence type="ECO:0000313" key="4">
    <source>
        <dbReference type="WBParaSite" id="nRc.2.0.1.t08632-RA"/>
    </source>
</evidence>
<evidence type="ECO:0000313" key="3">
    <source>
        <dbReference type="Proteomes" id="UP000887565"/>
    </source>
</evidence>
<keyword evidence="2" id="KW-0472">Membrane</keyword>
<evidence type="ECO:0000256" key="1">
    <source>
        <dbReference type="SAM" id="MobiDB-lite"/>
    </source>
</evidence>
<feature type="compositionally biased region" description="Basic and acidic residues" evidence="1">
    <location>
        <begin position="1"/>
        <end position="10"/>
    </location>
</feature>
<feature type="region of interest" description="Disordered" evidence="1">
    <location>
        <begin position="164"/>
        <end position="194"/>
    </location>
</feature>
<dbReference type="WBParaSite" id="nRc.2.0.1.t08632-RA">
    <property type="protein sequence ID" value="nRc.2.0.1.t08632-RA"/>
    <property type="gene ID" value="nRc.2.0.1.g08632"/>
</dbReference>
<feature type="transmembrane region" description="Helical" evidence="2">
    <location>
        <begin position="131"/>
        <end position="157"/>
    </location>
</feature>
<evidence type="ECO:0000256" key="2">
    <source>
        <dbReference type="SAM" id="Phobius"/>
    </source>
</evidence>
<reference evidence="4" key="1">
    <citation type="submission" date="2022-11" db="UniProtKB">
        <authorList>
            <consortium name="WormBaseParasite"/>
        </authorList>
    </citation>
    <scope>IDENTIFICATION</scope>
</reference>
<feature type="compositionally biased region" description="Basic residues" evidence="1">
    <location>
        <begin position="175"/>
        <end position="193"/>
    </location>
</feature>
<keyword evidence="3" id="KW-1185">Reference proteome</keyword>
<proteinExistence type="predicted"/>
<accession>A0A915I3C2</accession>
<protein>
    <submittedName>
        <fullName evidence="4">Uncharacterized protein</fullName>
    </submittedName>
</protein>
<feature type="region of interest" description="Disordered" evidence="1">
    <location>
        <begin position="1"/>
        <end position="24"/>
    </location>
</feature>
<name>A0A915I3C2_ROMCU</name>
<keyword evidence="2" id="KW-0812">Transmembrane</keyword>
<sequence>MINMNAEKHTKTGRQSKMGAKLRHRRKVVIKQWAPKRDGRQSETSAKVNIAKRFKVSEVFFEQYDTKMRRENFTSPDQPGSFIMDPNANPLIEATRLSKTAETPTFWNGGNNGKGVGGGGGLSPFLAENAALLMVVVGFALGLVTVVLVAALAQYYYCHHKRSSTAEPCSSADGRKKKFHHHQTSRSKKRRKGYCGGAGAIVDGISRSAGQRMSISTVPIYNSDYGWSTSTKRI</sequence>